<organism evidence="1 2">
    <name type="scientific">blood disease bacterium A2-HR MARDI</name>
    <dbReference type="NCBI Taxonomy" id="1944648"/>
    <lineage>
        <taxon>Bacteria</taxon>
        <taxon>Pseudomonadati</taxon>
        <taxon>Pseudomonadota</taxon>
        <taxon>Betaproteobacteria</taxon>
        <taxon>Burkholderiales</taxon>
        <taxon>Burkholderiaceae</taxon>
        <taxon>Ralstonia</taxon>
        <taxon>Ralstonia solanacearum species complex</taxon>
    </lineage>
</organism>
<dbReference type="RefSeq" id="WP_078221846.1">
    <property type="nucleotide sequence ID" value="NZ_CP019911.1"/>
</dbReference>
<evidence type="ECO:0000313" key="1">
    <source>
        <dbReference type="EMBL" id="AQW29101.1"/>
    </source>
</evidence>
<protein>
    <submittedName>
        <fullName evidence="1">Uncharacterized protein</fullName>
    </submittedName>
</protein>
<sequence>MALIVITVTDDTNGDAAVAVQCEPALDLSRPDTVLSQAQVVALNMLRAATADAEVKQDRGLIQLIN</sequence>
<evidence type="ECO:0000313" key="2">
    <source>
        <dbReference type="Proteomes" id="UP000189628"/>
    </source>
</evidence>
<dbReference type="EMBL" id="CP019911">
    <property type="protein sequence ID" value="AQW29101.1"/>
    <property type="molecule type" value="Genomic_DNA"/>
</dbReference>
<dbReference type="Proteomes" id="UP000189628">
    <property type="component" value="Chromosome"/>
</dbReference>
<proteinExistence type="predicted"/>
<gene>
    <name evidence="1" type="ORF">B0B51_03125</name>
</gene>
<name>A0A1U9VG98_9RALS</name>
<dbReference type="AlphaFoldDB" id="A0A1U9VG98"/>
<reference evidence="1 2" key="1">
    <citation type="submission" date="2017-02" db="EMBL/GenBank/DDBJ databases">
        <title>Blood Disease Bacterium A2-HR MARDI.</title>
        <authorList>
            <person name="Badrun R."/>
            <person name="Abu Bakar N."/>
            <person name="Laboh R."/>
        </authorList>
    </citation>
    <scope>NUCLEOTIDE SEQUENCE [LARGE SCALE GENOMIC DNA]</scope>
    <source>
        <strain evidence="1 2">A2-HR MARDI</strain>
    </source>
</reference>
<accession>A0A1U9VG98</accession>